<dbReference type="PROSITE" id="PS50862">
    <property type="entry name" value="AA_TRNA_LIGASE_II"/>
    <property type="match status" value="1"/>
</dbReference>
<sequence>MVVVEGLAGLHRSHGCGELTAADAGKEVTLMGWVHRRRDHGGLIFIDLRDRSGLVQVVCDPESGPAFQKAEEVRNEYVVAVRGLVRRRPEGTVNPKLPTGEIEVVAEEFRLLNRAKTPPFYIDDGIDVDEALRLRYRYLDLRRPEMQRLLYLRYRTTRAIRDFLDARGFWEIETPMLTRSTPEGARDFLVPSRLRPGEFFALPQSPQLFKQILMVAGVERYFQIVRCFRDEDLRADRQPEFTQLDMEMSFVQREDILKLVEELMAYVFRETLGVELALPLPRLTYREAMDRYGSDKPDIRFGMEIVDVSDLVAGCGFKVFAEAVARGGVVRGLCAPGCAGYSRRELDELTRQAAVFGAKGLAWMAVTPEGIRSPIAKFFTAGELEGLVARLAGKPGDLLLFVADTETTAATALGALRLEMGRRLHLYDPEQLAFTWVTEFPLLEYSAEEKRYVAVHHPFTMPMEEDWPLLDSDPLRVRALAYDLVLNGVELGGGSIRIHRRDIQEKMFNLLGFTPEAARDKFGFLLDAFEYGTPPHGGIAFGLDRMLMLMARRDTIRDCIPFPKTQSGTCLMTAAPSGVSPEQLQELHLRSTARKSTNPA</sequence>
<dbReference type="EC" id="6.1.1.23" evidence="7"/>
<dbReference type="Pfam" id="PF02938">
    <property type="entry name" value="GAD"/>
    <property type="match status" value="1"/>
</dbReference>
<dbReference type="GO" id="GO:0005737">
    <property type="term" value="C:cytoplasm"/>
    <property type="evidence" value="ECO:0007669"/>
    <property type="project" value="UniProtKB-SubCell"/>
</dbReference>
<dbReference type="InterPro" id="IPR006195">
    <property type="entry name" value="aa-tRNA-synth_II"/>
</dbReference>
<dbReference type="NCBIfam" id="NF001750">
    <property type="entry name" value="PRK00476.1"/>
    <property type="match status" value="1"/>
</dbReference>
<accession>A0A1J5JSH1</accession>
<feature type="binding site" evidence="7">
    <location>
        <begin position="542"/>
        <end position="545"/>
    </location>
    <ligand>
        <name>ATP</name>
        <dbReference type="ChEBI" id="CHEBI:30616"/>
    </ligand>
</feature>
<dbReference type="GO" id="GO:0050560">
    <property type="term" value="F:aspartate-tRNA(Asn) ligase activity"/>
    <property type="evidence" value="ECO:0007669"/>
    <property type="project" value="UniProtKB-EC"/>
</dbReference>
<dbReference type="Gene3D" id="3.30.930.10">
    <property type="entry name" value="Bira Bifunctional Protein, Domain 2"/>
    <property type="match status" value="1"/>
</dbReference>
<feature type="site" description="Important for tRNA non-discrimination" evidence="7">
    <location>
        <position position="40"/>
    </location>
</feature>
<feature type="binding site" evidence="7">
    <location>
        <position position="238"/>
    </location>
    <ligand>
        <name>ATP</name>
        <dbReference type="ChEBI" id="CHEBI:30616"/>
    </ligand>
</feature>
<feature type="region of interest" description="Aspartate" evidence="7">
    <location>
        <begin position="207"/>
        <end position="210"/>
    </location>
</feature>
<dbReference type="InterPro" id="IPR002312">
    <property type="entry name" value="Asp/Asn-tRNA-synth_IIb"/>
</dbReference>
<dbReference type="Proteomes" id="UP000182743">
    <property type="component" value="Unassembled WGS sequence"/>
</dbReference>
<feature type="binding site" evidence="7">
    <location>
        <position position="497"/>
    </location>
    <ligand>
        <name>L-aspartate</name>
        <dbReference type="ChEBI" id="CHEBI:29991"/>
    </ligand>
</feature>
<evidence type="ECO:0000256" key="4">
    <source>
        <dbReference type="ARBA" id="ARBA00022840"/>
    </source>
</evidence>
<dbReference type="AlphaFoldDB" id="A0A1J5JSH1"/>
<dbReference type="HAMAP" id="MF_00044">
    <property type="entry name" value="Asp_tRNA_synth_type1"/>
    <property type="match status" value="1"/>
</dbReference>
<comment type="catalytic activity">
    <reaction evidence="7">
        <text>tRNA(Asx) + L-aspartate + ATP = L-aspartyl-tRNA(Asx) + AMP + diphosphate</text>
        <dbReference type="Rhea" id="RHEA:18349"/>
        <dbReference type="Rhea" id="RHEA-COMP:9710"/>
        <dbReference type="Rhea" id="RHEA-COMP:9711"/>
        <dbReference type="ChEBI" id="CHEBI:29991"/>
        <dbReference type="ChEBI" id="CHEBI:30616"/>
        <dbReference type="ChEBI" id="CHEBI:33019"/>
        <dbReference type="ChEBI" id="CHEBI:78442"/>
        <dbReference type="ChEBI" id="CHEBI:78516"/>
        <dbReference type="ChEBI" id="CHEBI:456215"/>
        <dbReference type="EC" id="6.1.1.23"/>
    </reaction>
</comment>
<feature type="binding site" evidence="7">
    <location>
        <position position="490"/>
    </location>
    <ligand>
        <name>ATP</name>
        <dbReference type="ChEBI" id="CHEBI:30616"/>
    </ligand>
</feature>
<dbReference type="InterPro" id="IPR045864">
    <property type="entry name" value="aa-tRNA-synth_II/BPL/LPL"/>
</dbReference>
<dbReference type="GO" id="GO:0016740">
    <property type="term" value="F:transferase activity"/>
    <property type="evidence" value="ECO:0007669"/>
    <property type="project" value="UniProtKB-ARBA"/>
</dbReference>
<dbReference type="SUPFAM" id="SSF55261">
    <property type="entry name" value="GAD domain-like"/>
    <property type="match status" value="1"/>
</dbReference>
<dbReference type="InterPro" id="IPR012340">
    <property type="entry name" value="NA-bd_OB-fold"/>
</dbReference>
<dbReference type="Gene3D" id="2.40.50.140">
    <property type="entry name" value="Nucleic acid-binding proteins"/>
    <property type="match status" value="1"/>
</dbReference>
<keyword evidence="2 7" id="KW-0436">Ligase</keyword>
<evidence type="ECO:0000256" key="6">
    <source>
        <dbReference type="ARBA" id="ARBA00023146"/>
    </source>
</evidence>
<feature type="site" description="Important for tRNA non-discrimination" evidence="7">
    <location>
        <position position="91"/>
    </location>
</feature>
<dbReference type="PANTHER" id="PTHR22594:SF5">
    <property type="entry name" value="ASPARTATE--TRNA LIGASE, MITOCHONDRIAL"/>
    <property type="match status" value="1"/>
</dbReference>
<dbReference type="Gene3D" id="3.30.1360.30">
    <property type="entry name" value="GAD-like domain"/>
    <property type="match status" value="1"/>
</dbReference>
<dbReference type="NCBIfam" id="TIGR00459">
    <property type="entry name" value="aspS_bact"/>
    <property type="match status" value="1"/>
</dbReference>
<evidence type="ECO:0000313" key="9">
    <source>
        <dbReference type="EMBL" id="OIQ08400.1"/>
    </source>
</evidence>
<reference evidence="9 10" key="1">
    <citation type="submission" date="2016-08" db="EMBL/GenBank/DDBJ databases">
        <title>Genome-based comparison of Moorella thermoacetic strains.</title>
        <authorList>
            <person name="Poehlein A."/>
            <person name="Bengelsdorf F.R."/>
            <person name="Esser C."/>
            <person name="Duerre P."/>
            <person name="Daniel R."/>
        </authorList>
    </citation>
    <scope>NUCLEOTIDE SEQUENCE [LARGE SCALE GENOMIC DNA]</scope>
    <source>
        <strain evidence="9 10">DSM 11768</strain>
    </source>
</reference>
<name>A0A1J5JSH1_NEOTH</name>
<evidence type="ECO:0000313" key="10">
    <source>
        <dbReference type="Proteomes" id="UP000182743"/>
    </source>
</evidence>
<keyword evidence="7" id="KW-0963">Cytoplasm</keyword>
<feature type="binding site" evidence="7">
    <location>
        <position position="229"/>
    </location>
    <ligand>
        <name>L-aspartate</name>
        <dbReference type="ChEBI" id="CHEBI:29991"/>
    </ligand>
</feature>
<dbReference type="GO" id="GO:0003676">
    <property type="term" value="F:nucleic acid binding"/>
    <property type="evidence" value="ECO:0007669"/>
    <property type="project" value="InterPro"/>
</dbReference>
<dbReference type="InterPro" id="IPR047089">
    <property type="entry name" value="Asp-tRNA-ligase_1_N"/>
</dbReference>
<dbReference type="GO" id="GO:0140096">
    <property type="term" value="F:catalytic activity, acting on a protein"/>
    <property type="evidence" value="ECO:0007669"/>
    <property type="project" value="UniProtKB-ARBA"/>
</dbReference>
<dbReference type="CDD" id="cd00777">
    <property type="entry name" value="AspRS_core"/>
    <property type="match status" value="1"/>
</dbReference>
<dbReference type="RefSeq" id="WP_071521151.1">
    <property type="nucleotide sequence ID" value="NZ_MIHH01000011.1"/>
</dbReference>
<keyword evidence="6 7" id="KW-0030">Aminoacyl-tRNA synthetase</keyword>
<protein>
    <recommendedName>
        <fullName evidence="7">Aspartate--tRNA(Asp/Asn) ligase</fullName>
        <ecNumber evidence="7">6.1.1.23</ecNumber>
    </recommendedName>
    <alternativeName>
        <fullName evidence="7">Aspartyl-tRNA synthetase</fullName>
        <shortName evidence="7">AspRS</shortName>
    </alternativeName>
    <alternativeName>
        <fullName evidence="7">Non-discriminating aspartyl-tRNA synthetase</fullName>
        <shortName evidence="7">ND-AspRS</shortName>
    </alternativeName>
</protein>
<evidence type="ECO:0000256" key="2">
    <source>
        <dbReference type="ARBA" id="ARBA00022598"/>
    </source>
</evidence>
<comment type="similarity">
    <text evidence="1 7">Belongs to the class-II aminoacyl-tRNA synthetase family. Type 1 subfamily.</text>
</comment>
<keyword evidence="5 7" id="KW-0648">Protein biosynthesis</keyword>
<comment type="subunit">
    <text evidence="7">Homodimer.</text>
</comment>
<dbReference type="Pfam" id="PF01336">
    <property type="entry name" value="tRNA_anti-codon"/>
    <property type="match status" value="1"/>
</dbReference>
<feature type="binding site" evidence="7">
    <location>
        <begin position="229"/>
        <end position="231"/>
    </location>
    <ligand>
        <name>ATP</name>
        <dbReference type="ChEBI" id="CHEBI:30616"/>
    </ligand>
</feature>
<feature type="binding site" evidence="7">
    <location>
        <position position="183"/>
    </location>
    <ligand>
        <name>L-aspartate</name>
        <dbReference type="ChEBI" id="CHEBI:29991"/>
    </ligand>
</feature>
<evidence type="ECO:0000256" key="3">
    <source>
        <dbReference type="ARBA" id="ARBA00022741"/>
    </source>
</evidence>
<dbReference type="InterPro" id="IPR004524">
    <property type="entry name" value="Asp-tRNA-ligase_1"/>
</dbReference>
<evidence type="ECO:0000259" key="8">
    <source>
        <dbReference type="PROSITE" id="PS50862"/>
    </source>
</evidence>
<feature type="binding site" evidence="7">
    <location>
        <position position="456"/>
    </location>
    <ligand>
        <name>L-aspartate</name>
        <dbReference type="ChEBI" id="CHEBI:29991"/>
    </ligand>
</feature>
<dbReference type="InterPro" id="IPR047090">
    <property type="entry name" value="AspRS_core"/>
</dbReference>
<evidence type="ECO:0000256" key="1">
    <source>
        <dbReference type="ARBA" id="ARBA00006303"/>
    </source>
</evidence>
<dbReference type="GO" id="GO:0006422">
    <property type="term" value="P:aspartyl-tRNA aminoacylation"/>
    <property type="evidence" value="ECO:0007669"/>
    <property type="project" value="UniProtKB-UniRule"/>
</dbReference>
<keyword evidence="3 7" id="KW-0547">Nucleotide-binding</keyword>
<dbReference type="SUPFAM" id="SSF55681">
    <property type="entry name" value="Class II aaRS and biotin synthetases"/>
    <property type="match status" value="1"/>
</dbReference>
<dbReference type="InterPro" id="IPR004115">
    <property type="entry name" value="GAD-like_sf"/>
</dbReference>
<organism evidence="9 10">
    <name type="scientific">Neomoorella thermoacetica</name>
    <name type="common">Clostridium thermoaceticum</name>
    <dbReference type="NCBI Taxonomy" id="1525"/>
    <lineage>
        <taxon>Bacteria</taxon>
        <taxon>Bacillati</taxon>
        <taxon>Bacillota</taxon>
        <taxon>Clostridia</taxon>
        <taxon>Neomoorellales</taxon>
        <taxon>Neomoorellaceae</taxon>
        <taxon>Neomoorella</taxon>
    </lineage>
</organism>
<dbReference type="PRINTS" id="PR01042">
    <property type="entry name" value="TRNASYNTHASP"/>
</dbReference>
<comment type="function">
    <text evidence="7">Aspartyl-tRNA synthetase with relaxed tRNA specificity since it is able to aspartylate not only its cognate tRNA(Asp) but also tRNA(Asn). Reaction proceeds in two steps: L-aspartate is first activated by ATP to form Asp-AMP and then transferred to the acceptor end of tRNA(Asp/Asn).</text>
</comment>
<evidence type="ECO:0000256" key="5">
    <source>
        <dbReference type="ARBA" id="ARBA00022917"/>
    </source>
</evidence>
<dbReference type="EMBL" id="MIHH01000011">
    <property type="protein sequence ID" value="OIQ08400.1"/>
    <property type="molecule type" value="Genomic_DNA"/>
</dbReference>
<gene>
    <name evidence="7 9" type="primary">aspS</name>
    <name evidence="9" type="ORF">MOOR_19430</name>
</gene>
<dbReference type="Pfam" id="PF00152">
    <property type="entry name" value="tRNA-synt_2"/>
    <property type="match status" value="1"/>
</dbReference>
<dbReference type="GO" id="GO:0005524">
    <property type="term" value="F:ATP binding"/>
    <property type="evidence" value="ECO:0007669"/>
    <property type="project" value="UniProtKB-UniRule"/>
</dbReference>
<comment type="caution">
    <text evidence="9">The sequence shown here is derived from an EMBL/GenBank/DDBJ whole genome shotgun (WGS) entry which is preliminary data.</text>
</comment>
<comment type="subcellular location">
    <subcellularLocation>
        <location evidence="7">Cytoplasm</location>
    </subcellularLocation>
</comment>
<keyword evidence="4 7" id="KW-0067">ATP-binding</keyword>
<dbReference type="InterPro" id="IPR004365">
    <property type="entry name" value="NA-bd_OB_tRNA"/>
</dbReference>
<dbReference type="CDD" id="cd04317">
    <property type="entry name" value="EcAspRS_like_N"/>
    <property type="match status" value="1"/>
</dbReference>
<evidence type="ECO:0000256" key="7">
    <source>
        <dbReference type="HAMAP-Rule" id="MF_00044"/>
    </source>
</evidence>
<proteinExistence type="inferred from homology"/>
<dbReference type="GO" id="GO:0004815">
    <property type="term" value="F:aspartate-tRNA ligase activity"/>
    <property type="evidence" value="ECO:0007669"/>
    <property type="project" value="UniProtKB-UniRule"/>
</dbReference>
<dbReference type="PANTHER" id="PTHR22594">
    <property type="entry name" value="ASPARTYL/LYSYL-TRNA SYNTHETASE"/>
    <property type="match status" value="1"/>
</dbReference>
<feature type="domain" description="Aminoacyl-transfer RNA synthetases class-II family profile" evidence="8">
    <location>
        <begin position="158"/>
        <end position="561"/>
    </location>
</feature>
<dbReference type="InterPro" id="IPR029351">
    <property type="entry name" value="GAD_dom"/>
</dbReference>
<dbReference type="InterPro" id="IPR004364">
    <property type="entry name" value="Aa-tRNA-synt_II"/>
</dbReference>
<dbReference type="SUPFAM" id="SSF50249">
    <property type="entry name" value="Nucleic acid-binding proteins"/>
    <property type="match status" value="1"/>
</dbReference>